<comment type="caution">
    <text evidence="2">The sequence shown here is derived from an EMBL/GenBank/DDBJ whole genome shotgun (WGS) entry which is preliminary data.</text>
</comment>
<dbReference type="EMBL" id="SEWF01000009">
    <property type="protein sequence ID" value="RYU96249.1"/>
    <property type="molecule type" value="Genomic_DNA"/>
</dbReference>
<dbReference type="Proteomes" id="UP000293162">
    <property type="component" value="Unassembled WGS sequence"/>
</dbReference>
<evidence type="ECO:0000256" key="1">
    <source>
        <dbReference type="SAM" id="Phobius"/>
    </source>
</evidence>
<keyword evidence="1" id="KW-1133">Transmembrane helix</keyword>
<feature type="transmembrane region" description="Helical" evidence="1">
    <location>
        <begin position="12"/>
        <end position="31"/>
    </location>
</feature>
<dbReference type="OrthoDB" id="1122768at2"/>
<organism evidence="2 3">
    <name type="scientific">Emticicia agri</name>
    <dbReference type="NCBI Taxonomy" id="2492393"/>
    <lineage>
        <taxon>Bacteria</taxon>
        <taxon>Pseudomonadati</taxon>
        <taxon>Bacteroidota</taxon>
        <taxon>Cytophagia</taxon>
        <taxon>Cytophagales</taxon>
        <taxon>Leadbetterellaceae</taxon>
        <taxon>Emticicia</taxon>
    </lineage>
</organism>
<dbReference type="AlphaFoldDB" id="A0A4Q5M2J4"/>
<feature type="transmembrane region" description="Helical" evidence="1">
    <location>
        <begin position="137"/>
        <end position="162"/>
    </location>
</feature>
<keyword evidence="3" id="KW-1185">Reference proteome</keyword>
<dbReference type="RefSeq" id="WP_130020387.1">
    <property type="nucleotide sequence ID" value="NZ_SEWF01000009.1"/>
</dbReference>
<keyword evidence="1" id="KW-0472">Membrane</keyword>
<evidence type="ECO:0000313" key="2">
    <source>
        <dbReference type="EMBL" id="RYU96249.1"/>
    </source>
</evidence>
<feature type="transmembrane region" description="Helical" evidence="1">
    <location>
        <begin position="38"/>
        <end position="55"/>
    </location>
</feature>
<accession>A0A4Q5M2J4</accession>
<keyword evidence="1" id="KW-0812">Transmembrane</keyword>
<protein>
    <submittedName>
        <fullName evidence="2">DUF4199 domain-containing protein</fullName>
    </submittedName>
</protein>
<sequence>MENPSTARIALKWGVIASVVVIIYTVVLYMTSLHKNPTLGYISFVFLLGAIVFAIKEYKTLNNNFLSFGEGLGVGTLTSAVTGLISSIFSFVYIMFIDTTIPQQIADMQREQLESRGMTAEQVEQAMEMASKFASPGLIFIFGVLGYIFFGFIWSLIVSAIFKKDKPEMNF</sequence>
<gene>
    <name evidence="2" type="ORF">EWM59_07760</name>
</gene>
<evidence type="ECO:0000313" key="3">
    <source>
        <dbReference type="Proteomes" id="UP000293162"/>
    </source>
</evidence>
<feature type="transmembrane region" description="Helical" evidence="1">
    <location>
        <begin position="75"/>
        <end position="96"/>
    </location>
</feature>
<name>A0A4Q5M2J4_9BACT</name>
<proteinExistence type="predicted"/>
<reference evidence="2 3" key="1">
    <citation type="submission" date="2019-02" db="EMBL/GenBank/DDBJ databases">
        <title>Bacterial novel species Emticicia sp. 17J42-9 isolated from soil.</title>
        <authorList>
            <person name="Jung H.-Y."/>
        </authorList>
    </citation>
    <scope>NUCLEOTIDE SEQUENCE [LARGE SCALE GENOMIC DNA]</scope>
    <source>
        <strain evidence="2 3">17J42-9</strain>
    </source>
</reference>
<dbReference type="Pfam" id="PF13858">
    <property type="entry name" value="DUF4199"/>
    <property type="match status" value="1"/>
</dbReference>
<dbReference type="InterPro" id="IPR025250">
    <property type="entry name" value="DUF4199"/>
</dbReference>